<dbReference type="AlphaFoldDB" id="A0A5C1QEL1"/>
<sequence length="215" mass="25235">MKRIFYFIILNIYISSLFSSDYKVLDIALQKIDYDENKFRYQTKMSILGDKPSYTIYSFNPVKTPKVELLEIDGRKPDKSDINKFLKNMNRDDSRGINTLLGKKYTFIEEKNGLSKYTYITEESLIPKKESKMLGEVLVDLNSESIKKITLYTKKEIDITVGVKLQEFLMVFVFEDYDDEFTIVKELNMSMKGKAFFKEFSQSTKSSLYAYEIIN</sequence>
<accession>A0A5C1QEL1</accession>
<reference evidence="1 2" key="2">
    <citation type="submission" date="2019-09" db="EMBL/GenBank/DDBJ databases">
        <title>Complete Genome Sequence and Methylome Analysis of free living Spirochaetas.</title>
        <authorList>
            <person name="Leshcheva N."/>
            <person name="Mikheeva N."/>
        </authorList>
    </citation>
    <scope>NUCLEOTIDE SEQUENCE [LARGE SCALE GENOMIC DNA]</scope>
    <source>
        <strain evidence="1 2">P</strain>
    </source>
</reference>
<reference evidence="1 2" key="1">
    <citation type="submission" date="2019-02" db="EMBL/GenBank/DDBJ databases">
        <authorList>
            <person name="Fomenkov A."/>
            <person name="Dubinina G."/>
            <person name="Grabovich M."/>
            <person name="Vincze T."/>
            <person name="Roberts R.J."/>
        </authorList>
    </citation>
    <scope>NUCLEOTIDE SEQUENCE [LARGE SCALE GENOMIC DNA]</scope>
    <source>
        <strain evidence="1 2">P</strain>
    </source>
</reference>
<dbReference type="RefSeq" id="WP_149569071.1">
    <property type="nucleotide sequence ID" value="NZ_CP035807.1"/>
</dbReference>
<proteinExistence type="predicted"/>
<dbReference type="KEGG" id="sper:EW093_14385"/>
<dbReference type="Proteomes" id="UP000323824">
    <property type="component" value="Chromosome"/>
</dbReference>
<organism evidence="1 2">
    <name type="scientific">Thiospirochaeta perfilievii</name>
    <dbReference type="NCBI Taxonomy" id="252967"/>
    <lineage>
        <taxon>Bacteria</taxon>
        <taxon>Pseudomonadati</taxon>
        <taxon>Spirochaetota</taxon>
        <taxon>Spirochaetia</taxon>
        <taxon>Spirochaetales</taxon>
        <taxon>Spirochaetaceae</taxon>
        <taxon>Thiospirochaeta</taxon>
    </lineage>
</organism>
<name>A0A5C1QEL1_9SPIO</name>
<dbReference type="EMBL" id="CP035807">
    <property type="protein sequence ID" value="QEN05837.1"/>
    <property type="molecule type" value="Genomic_DNA"/>
</dbReference>
<evidence type="ECO:0000313" key="2">
    <source>
        <dbReference type="Proteomes" id="UP000323824"/>
    </source>
</evidence>
<gene>
    <name evidence="1" type="ORF">EW093_14385</name>
</gene>
<evidence type="ECO:0000313" key="1">
    <source>
        <dbReference type="EMBL" id="QEN05837.1"/>
    </source>
</evidence>
<keyword evidence="2" id="KW-1185">Reference proteome</keyword>
<protein>
    <submittedName>
        <fullName evidence="1">Uncharacterized protein</fullName>
    </submittedName>
</protein>